<dbReference type="Gene3D" id="2.170.130.10">
    <property type="entry name" value="TonB-dependent receptor, plug domain"/>
    <property type="match status" value="1"/>
</dbReference>
<keyword evidence="5 7" id="KW-0472">Membrane</keyword>
<dbReference type="Proteomes" id="UP001214530">
    <property type="component" value="Chromosome"/>
</dbReference>
<keyword evidence="6 7" id="KW-0998">Cell outer membrane</keyword>
<evidence type="ECO:0000313" key="11">
    <source>
        <dbReference type="Proteomes" id="UP001214530"/>
    </source>
</evidence>
<dbReference type="Gene3D" id="2.40.170.20">
    <property type="entry name" value="TonB-dependent receptor, beta-barrel domain"/>
    <property type="match status" value="1"/>
</dbReference>
<evidence type="ECO:0000256" key="8">
    <source>
        <dbReference type="SAM" id="SignalP"/>
    </source>
</evidence>
<feature type="signal peptide" evidence="8">
    <location>
        <begin position="1"/>
        <end position="27"/>
    </location>
</feature>
<evidence type="ECO:0000259" key="9">
    <source>
        <dbReference type="Pfam" id="PF07715"/>
    </source>
</evidence>
<dbReference type="Pfam" id="PF07715">
    <property type="entry name" value="Plug"/>
    <property type="match status" value="1"/>
</dbReference>
<evidence type="ECO:0000256" key="7">
    <source>
        <dbReference type="PROSITE-ProRule" id="PRU01360"/>
    </source>
</evidence>
<evidence type="ECO:0000313" key="10">
    <source>
        <dbReference type="EMBL" id="WEK20154.1"/>
    </source>
</evidence>
<dbReference type="InterPro" id="IPR012910">
    <property type="entry name" value="Plug_dom"/>
</dbReference>
<name>A0AAJ5W919_9SPHI</name>
<evidence type="ECO:0000256" key="3">
    <source>
        <dbReference type="ARBA" id="ARBA00022452"/>
    </source>
</evidence>
<dbReference type="AlphaFoldDB" id="A0AAJ5W919"/>
<dbReference type="InterPro" id="IPR036942">
    <property type="entry name" value="Beta-barrel_TonB_sf"/>
</dbReference>
<dbReference type="InterPro" id="IPR037066">
    <property type="entry name" value="Plug_dom_sf"/>
</dbReference>
<feature type="domain" description="TonB-dependent receptor plug" evidence="9">
    <location>
        <begin position="140"/>
        <end position="258"/>
    </location>
</feature>
<sequence>MHIYIKTVINRILPCLLFLAICNPLLAQETDSLSTTKIVINRRATGPQATGVVTDAATGKPLPGINVTVKGYSAALTDEKGNYKISVPDYRAVLVISGAGYQSKEEALKGRKSVTSALFEENFTSVYDAAVLPFGTVLKNRTPFAVATVNPNGTWERANETPDSYLQGKIAGLEVIRRSGTPDIGADLYLRGYNSLYATNQPLVIVDGVIYDIDSYGSSIISGHQTNRLANIDIKDIDNVTVIKDGASMYGTRGANGVVLITTGRAKDVATRLDFSAYGGYNGTVSNLPVMQADNYRIFLSDLLKTKPGMTDALIKELPYMNDGPSPNYYAYHQNTNWQDKVISNGISQNYYLKVTGGDDVATYALSLGYLNNEGLTDKTDLTRYQTRFNANLNLSSKLTAQANLAFTRSEQNLRDQGQAYATNPLYLALVKSPFLSANELSETGIQSPNLADTDVFGISNPSAAIENVQALNRNYRFSGSVGFTYLFNKTFKANTIIGLTYDKVRENYFSPRLGIASVLLPTALGYNKVAAGVQRLFAVNTDTWISYNKDLSRISKLSANLGFRYQSSNAEIDNGTSYNTASDDFVTLGGTQNTLRIVGGSLGKWNWLNTYFNVNYEAYSKYFLSFNIAADASSRFGQHIPNVLTLNGIKMAVLPSIAGSWLISSEDFMANNRFVESLKLRASYGLTGNDDIGNYNAKTYYVSQNFLNRQGLVRGNIGNTALKWETNAKLNVGVDASFFKERLNISVDLYRNKISDMLIYEPLYTSTGFSYALSNAGSMENRGIEVAVSSRLINAGNLKWDMGLTYALNRNKISSLGGNNSLITDYSGATIITQVGKAANLFYGYKTKGVYESDAAATASGLTNKTADGAFIPFQGGDMKFVDVNGDHVIDEQDRQVIGNPNPEFTGSYSNKITYKRWSLDALFTFSYGNDIYNGPRAALESMKGFENQSQAAVNRWRTDGQVTNMPRASWGDASRNSRFSDRWIEDGSYLKLRTISLSYNVPVKAAFIRSATIYAIANNVFTATKYLGYDPEFSASSSVFARGVDIGLEPGFRSMVLGVRIGL</sequence>
<gene>
    <name evidence="10" type="ORF">P0Y49_03195</name>
</gene>
<dbReference type="PROSITE" id="PS52016">
    <property type="entry name" value="TONB_DEPENDENT_REC_3"/>
    <property type="match status" value="1"/>
</dbReference>
<dbReference type="NCBIfam" id="TIGR04056">
    <property type="entry name" value="OMP_RagA_SusC"/>
    <property type="match status" value="1"/>
</dbReference>
<evidence type="ECO:0000256" key="2">
    <source>
        <dbReference type="ARBA" id="ARBA00022448"/>
    </source>
</evidence>
<comment type="subcellular location">
    <subcellularLocation>
        <location evidence="1 7">Cell outer membrane</location>
        <topology evidence="1 7">Multi-pass membrane protein</topology>
    </subcellularLocation>
</comment>
<evidence type="ECO:0000256" key="1">
    <source>
        <dbReference type="ARBA" id="ARBA00004571"/>
    </source>
</evidence>
<dbReference type="GO" id="GO:0009279">
    <property type="term" value="C:cell outer membrane"/>
    <property type="evidence" value="ECO:0007669"/>
    <property type="project" value="UniProtKB-SubCell"/>
</dbReference>
<evidence type="ECO:0000256" key="4">
    <source>
        <dbReference type="ARBA" id="ARBA00022692"/>
    </source>
</evidence>
<protein>
    <submittedName>
        <fullName evidence="10">SusC/RagA family TonB-linked outer membrane protein</fullName>
    </submittedName>
</protein>
<dbReference type="InterPro" id="IPR008969">
    <property type="entry name" value="CarboxyPept-like_regulatory"/>
</dbReference>
<dbReference type="Gene3D" id="2.60.40.1120">
    <property type="entry name" value="Carboxypeptidase-like, regulatory domain"/>
    <property type="match status" value="1"/>
</dbReference>
<keyword evidence="4 7" id="KW-0812">Transmembrane</keyword>
<dbReference type="InterPro" id="IPR023996">
    <property type="entry name" value="TonB-dep_OMP_SusC/RagA"/>
</dbReference>
<comment type="similarity">
    <text evidence="7">Belongs to the TonB-dependent receptor family.</text>
</comment>
<dbReference type="EMBL" id="CP119313">
    <property type="protein sequence ID" value="WEK20154.1"/>
    <property type="molecule type" value="Genomic_DNA"/>
</dbReference>
<dbReference type="Pfam" id="PF13715">
    <property type="entry name" value="CarbopepD_reg_2"/>
    <property type="match status" value="1"/>
</dbReference>
<organism evidence="10 11">
    <name type="scientific">Candidatus Pedobacter colombiensis</name>
    <dbReference type="NCBI Taxonomy" id="3121371"/>
    <lineage>
        <taxon>Bacteria</taxon>
        <taxon>Pseudomonadati</taxon>
        <taxon>Bacteroidota</taxon>
        <taxon>Sphingobacteriia</taxon>
        <taxon>Sphingobacteriales</taxon>
        <taxon>Sphingobacteriaceae</taxon>
        <taxon>Pedobacter</taxon>
    </lineage>
</organism>
<dbReference type="SUPFAM" id="SSF49464">
    <property type="entry name" value="Carboxypeptidase regulatory domain-like"/>
    <property type="match status" value="1"/>
</dbReference>
<keyword evidence="2 7" id="KW-0813">Transport</keyword>
<evidence type="ECO:0000256" key="6">
    <source>
        <dbReference type="ARBA" id="ARBA00023237"/>
    </source>
</evidence>
<dbReference type="InterPro" id="IPR039426">
    <property type="entry name" value="TonB-dep_rcpt-like"/>
</dbReference>
<proteinExistence type="inferred from homology"/>
<reference evidence="10" key="1">
    <citation type="submission" date="2023-03" db="EMBL/GenBank/DDBJ databases">
        <title>Andean soil-derived lignocellulolytic bacterial consortium as a source of novel taxa and putative plastic-active enzymes.</title>
        <authorList>
            <person name="Diaz-Garcia L."/>
            <person name="Chuvochina M."/>
            <person name="Feuerriegel G."/>
            <person name="Bunk B."/>
            <person name="Sproer C."/>
            <person name="Streit W.R."/>
            <person name="Rodriguez L.M."/>
            <person name="Overmann J."/>
            <person name="Jimenez D.J."/>
        </authorList>
    </citation>
    <scope>NUCLEOTIDE SEQUENCE</scope>
    <source>
        <strain evidence="10">MAG 3858</strain>
    </source>
</reference>
<accession>A0AAJ5W919</accession>
<evidence type="ECO:0000256" key="5">
    <source>
        <dbReference type="ARBA" id="ARBA00023136"/>
    </source>
</evidence>
<feature type="chain" id="PRO_5042488915" evidence="8">
    <location>
        <begin position="28"/>
        <end position="1065"/>
    </location>
</feature>
<dbReference type="SUPFAM" id="SSF56935">
    <property type="entry name" value="Porins"/>
    <property type="match status" value="1"/>
</dbReference>
<keyword evidence="3 7" id="KW-1134">Transmembrane beta strand</keyword>
<keyword evidence="8" id="KW-0732">Signal</keyword>